<organism evidence="2 3">
    <name type="scientific">Kazachstania africana (strain ATCC 22294 / BCRC 22015 / CBS 2517 / CECT 1963 / NBRC 1671 / NRRL Y-8276)</name>
    <name type="common">Yeast</name>
    <name type="synonym">Kluyveromyces africanus</name>
    <dbReference type="NCBI Taxonomy" id="1071382"/>
    <lineage>
        <taxon>Eukaryota</taxon>
        <taxon>Fungi</taxon>
        <taxon>Dikarya</taxon>
        <taxon>Ascomycota</taxon>
        <taxon>Saccharomycotina</taxon>
        <taxon>Saccharomycetes</taxon>
        <taxon>Saccharomycetales</taxon>
        <taxon>Saccharomycetaceae</taxon>
        <taxon>Kazachstania</taxon>
    </lineage>
</organism>
<gene>
    <name evidence="2" type="primary">KAFR0E03000</name>
    <name evidence="2" type="ORF">KAFR_0E03000</name>
</gene>
<dbReference type="InParanoid" id="H2AVQ2"/>
<feature type="compositionally biased region" description="Low complexity" evidence="1">
    <location>
        <begin position="42"/>
        <end position="53"/>
    </location>
</feature>
<dbReference type="Proteomes" id="UP000005220">
    <property type="component" value="Chromosome 5"/>
</dbReference>
<reference evidence="2 3" key="1">
    <citation type="journal article" date="2011" name="Proc. Natl. Acad. Sci. U.S.A.">
        <title>Evolutionary erosion of yeast sex chromosomes by mating-type switching accidents.</title>
        <authorList>
            <person name="Gordon J.L."/>
            <person name="Armisen D."/>
            <person name="Proux-Wera E."/>
            <person name="Oheigeartaigh S.S."/>
            <person name="Byrne K.P."/>
            <person name="Wolfe K.H."/>
        </authorList>
    </citation>
    <scope>NUCLEOTIDE SEQUENCE [LARGE SCALE GENOMIC DNA]</scope>
    <source>
        <strain evidence="3">ATCC 22294 / BCRC 22015 / CBS 2517 / CECT 1963 / NBRC 1671 / NRRL Y-8276</strain>
    </source>
</reference>
<evidence type="ECO:0000256" key="1">
    <source>
        <dbReference type="SAM" id="MobiDB-lite"/>
    </source>
</evidence>
<sequence>MDVTNRKPVADSINALDSQRLQSFSFPSHENSTCGQVKGNYSEVSPSRSFSSTSSCSVISEEAYSTNSPSSEYGDDVYKHLGRFTFNETPKAARRELGMSPMVCDSELHRDLPITPTKYSGINRNVKSPNLLLAQPPTPRRRPSRHRSTHAISYSNADDFFKKNSEVLPSTQSKQPTNYSFRLTEEIDPSQYSHHSSPQRVIADTEEQIRRNSTGWFRFDDLVDFAQKNHISIEGKNFVTRPDTPKINLDI</sequence>
<accession>H2AVQ2</accession>
<feature type="region of interest" description="Disordered" evidence="1">
    <location>
        <begin position="27"/>
        <end position="53"/>
    </location>
</feature>
<name>H2AVQ2_KAZAF</name>
<dbReference type="AlphaFoldDB" id="H2AVQ2"/>
<dbReference type="EMBL" id="HE650825">
    <property type="protein sequence ID" value="CCF58452.1"/>
    <property type="molecule type" value="Genomic_DNA"/>
</dbReference>
<protein>
    <submittedName>
        <fullName evidence="2">Uncharacterized protein</fullName>
    </submittedName>
</protein>
<dbReference type="HOGENOM" id="CLU_1090511_0_0_1"/>
<dbReference type="FunCoup" id="H2AVQ2">
    <property type="interactions" value="126"/>
</dbReference>
<feature type="region of interest" description="Disordered" evidence="1">
    <location>
        <begin position="129"/>
        <end position="150"/>
    </location>
</feature>
<dbReference type="GeneID" id="13883189"/>
<keyword evidence="3" id="KW-1185">Reference proteome</keyword>
<dbReference type="RefSeq" id="XP_003957587.1">
    <property type="nucleotide sequence ID" value="XM_003957538.1"/>
</dbReference>
<dbReference type="KEGG" id="kaf:KAFR_0E03000"/>
<proteinExistence type="predicted"/>
<evidence type="ECO:0000313" key="2">
    <source>
        <dbReference type="EMBL" id="CCF58452.1"/>
    </source>
</evidence>
<evidence type="ECO:0000313" key="3">
    <source>
        <dbReference type="Proteomes" id="UP000005220"/>
    </source>
</evidence>
<dbReference type="OrthoDB" id="4066875at2759"/>
<feature type="compositionally biased region" description="Basic residues" evidence="1">
    <location>
        <begin position="139"/>
        <end position="149"/>
    </location>
</feature>